<name>A0AAW2K026_9LAMI</name>
<reference evidence="2" key="2">
    <citation type="journal article" date="2024" name="Plant">
        <title>Genomic evolution and insights into agronomic trait innovations of Sesamum species.</title>
        <authorList>
            <person name="Miao H."/>
            <person name="Wang L."/>
            <person name="Qu L."/>
            <person name="Liu H."/>
            <person name="Sun Y."/>
            <person name="Le M."/>
            <person name="Wang Q."/>
            <person name="Wei S."/>
            <person name="Zheng Y."/>
            <person name="Lin W."/>
            <person name="Duan Y."/>
            <person name="Cao H."/>
            <person name="Xiong S."/>
            <person name="Wang X."/>
            <person name="Wei L."/>
            <person name="Li C."/>
            <person name="Ma Q."/>
            <person name="Ju M."/>
            <person name="Zhao R."/>
            <person name="Li G."/>
            <person name="Mu C."/>
            <person name="Tian Q."/>
            <person name="Mei H."/>
            <person name="Zhang T."/>
            <person name="Gao T."/>
            <person name="Zhang H."/>
        </authorList>
    </citation>
    <scope>NUCLEOTIDE SEQUENCE</scope>
    <source>
        <strain evidence="2">KEN8</strain>
    </source>
</reference>
<evidence type="ECO:0000256" key="1">
    <source>
        <dbReference type="SAM" id="MobiDB-lite"/>
    </source>
</evidence>
<accession>A0AAW2K026</accession>
<organism evidence="2">
    <name type="scientific">Sesamum calycinum</name>
    <dbReference type="NCBI Taxonomy" id="2727403"/>
    <lineage>
        <taxon>Eukaryota</taxon>
        <taxon>Viridiplantae</taxon>
        <taxon>Streptophyta</taxon>
        <taxon>Embryophyta</taxon>
        <taxon>Tracheophyta</taxon>
        <taxon>Spermatophyta</taxon>
        <taxon>Magnoliopsida</taxon>
        <taxon>eudicotyledons</taxon>
        <taxon>Gunneridae</taxon>
        <taxon>Pentapetalae</taxon>
        <taxon>asterids</taxon>
        <taxon>lamiids</taxon>
        <taxon>Lamiales</taxon>
        <taxon>Pedaliaceae</taxon>
        <taxon>Sesamum</taxon>
    </lineage>
</organism>
<gene>
    <name evidence="2" type="ORF">Scaly_3063800</name>
</gene>
<comment type="caution">
    <text evidence="2">The sequence shown here is derived from an EMBL/GenBank/DDBJ whole genome shotgun (WGS) entry which is preliminary data.</text>
</comment>
<dbReference type="AlphaFoldDB" id="A0AAW2K026"/>
<reference evidence="2" key="1">
    <citation type="submission" date="2020-06" db="EMBL/GenBank/DDBJ databases">
        <authorList>
            <person name="Li T."/>
            <person name="Hu X."/>
            <person name="Zhang T."/>
            <person name="Song X."/>
            <person name="Zhang H."/>
            <person name="Dai N."/>
            <person name="Sheng W."/>
            <person name="Hou X."/>
            <person name="Wei L."/>
        </authorList>
    </citation>
    <scope>NUCLEOTIDE SEQUENCE</scope>
    <source>
        <strain evidence="2">KEN8</strain>
        <tissue evidence="2">Leaf</tissue>
    </source>
</reference>
<evidence type="ECO:0000313" key="2">
    <source>
        <dbReference type="EMBL" id="KAL0299967.1"/>
    </source>
</evidence>
<proteinExistence type="predicted"/>
<protein>
    <submittedName>
        <fullName evidence="2">Uncharacterized protein</fullName>
    </submittedName>
</protein>
<sequence length="92" mass="10250">MMEVNGRTSDCNEKRPLENSTPPHEQKNPAESSANTSVFVNHAGPRHMRPALDYRPFSSANSFSYAIHAGSSPPWVQVFRGSLLMWTCDSLD</sequence>
<feature type="region of interest" description="Disordered" evidence="1">
    <location>
        <begin position="1"/>
        <end position="37"/>
    </location>
</feature>
<dbReference type="EMBL" id="JACGWM010000743">
    <property type="protein sequence ID" value="KAL0299967.1"/>
    <property type="molecule type" value="Genomic_DNA"/>
</dbReference>
<feature type="compositionally biased region" description="Polar residues" evidence="1">
    <location>
        <begin position="18"/>
        <end position="37"/>
    </location>
</feature>